<feature type="transmembrane region" description="Helical" evidence="2">
    <location>
        <begin position="316"/>
        <end position="340"/>
    </location>
</feature>
<evidence type="ECO:0000256" key="2">
    <source>
        <dbReference type="SAM" id="Phobius"/>
    </source>
</evidence>
<sequence>MLDGLFIGFGVALDPINLLYVFVGVVIGTAIGVLPGLGPTATIALLLPLTYALDPATAIIMLAGIYYGSMYGGTITSVLLRMPGEAASVVTTFDGYQMAKQGRAGPALGIAAIGSFIGGIVSVIGLAIFAPMLADAALAFGPVAMVALMVLGLLLVTSLGMGSSWKALVMAAVGLLLATVGQDQISGMPRFNFGSASLLDGFDFVAIAMGLFGVGEILHNLEQGGHLNKIAKKVTKIMPTRDDAKRSAMPIVRGSLLGFFIGILPGGGGVLSSLASYALEKRVAKHPERFGKGAIEGVAGPETANNASSTSAFVPLLVLGIPSNVVLALIFGALLIQGITPGPSLIPNHPEIFWGVVASMVIGNTMLLILNMPMVGVFVQLLRVPMGILVTFAIAIVLIGTYSIANDPFDIWLVLGFGILGWLMKRTGFDPGPLVLAFVLGPILEASVRQSLLISGGDFTVFISDPIAITIYTLIAVGIAFATIRRFTKGRPSVLEQARNIPPVTGLIELVRSRRDAKTRTTTDASADAAAYTATGEGEHADSTSKQ</sequence>
<feature type="transmembrane region" description="Helical" evidence="2">
    <location>
        <begin position="163"/>
        <end position="181"/>
    </location>
</feature>
<feature type="transmembrane region" description="Helical" evidence="2">
    <location>
        <begin position="20"/>
        <end position="47"/>
    </location>
</feature>
<proteinExistence type="predicted"/>
<dbReference type="PANTHER" id="PTHR35342:SF5">
    <property type="entry name" value="TRICARBOXYLIC TRANSPORT PROTEIN"/>
    <property type="match status" value="1"/>
</dbReference>
<dbReference type="PANTHER" id="PTHR35342">
    <property type="entry name" value="TRICARBOXYLIC TRANSPORT PROTEIN"/>
    <property type="match status" value="1"/>
</dbReference>
<reference evidence="4 5" key="1">
    <citation type="submission" date="2019-03" db="EMBL/GenBank/DDBJ databases">
        <title>Genomics of glacier-inhabiting Cryobacterium strains.</title>
        <authorList>
            <person name="Liu Q."/>
            <person name="Xin Y.-H."/>
        </authorList>
    </citation>
    <scope>NUCLEOTIDE SEQUENCE [LARGE SCALE GENOMIC DNA]</scope>
    <source>
        <strain evidence="4 5">TMT1-1</strain>
    </source>
</reference>
<gene>
    <name evidence="4" type="ORF">E3T27_14545</name>
</gene>
<dbReference type="InterPro" id="IPR002823">
    <property type="entry name" value="DUF112_TM"/>
</dbReference>
<accession>A0A4R8ZAY8</accession>
<evidence type="ECO:0000259" key="3">
    <source>
        <dbReference type="Pfam" id="PF01970"/>
    </source>
</evidence>
<evidence type="ECO:0000313" key="4">
    <source>
        <dbReference type="EMBL" id="TFD23994.1"/>
    </source>
</evidence>
<feature type="compositionally biased region" description="Low complexity" evidence="1">
    <location>
        <begin position="522"/>
        <end position="535"/>
    </location>
</feature>
<dbReference type="Proteomes" id="UP000298424">
    <property type="component" value="Unassembled WGS sequence"/>
</dbReference>
<evidence type="ECO:0000313" key="5">
    <source>
        <dbReference type="Proteomes" id="UP000298424"/>
    </source>
</evidence>
<dbReference type="RefSeq" id="WP_134573580.1">
    <property type="nucleotide sequence ID" value="NZ_SOGT01000015.1"/>
</dbReference>
<dbReference type="Pfam" id="PF01970">
    <property type="entry name" value="TctA"/>
    <property type="match status" value="1"/>
</dbReference>
<feature type="transmembrane region" description="Helical" evidence="2">
    <location>
        <begin position="136"/>
        <end position="157"/>
    </location>
</feature>
<keyword evidence="2" id="KW-1133">Transmembrane helix</keyword>
<keyword evidence="5" id="KW-1185">Reference proteome</keyword>
<keyword evidence="2" id="KW-0472">Membrane</keyword>
<comment type="caution">
    <text evidence="4">The sequence shown here is derived from an EMBL/GenBank/DDBJ whole genome shotgun (WGS) entry which is preliminary data.</text>
</comment>
<evidence type="ECO:0000256" key="1">
    <source>
        <dbReference type="SAM" id="MobiDB-lite"/>
    </source>
</evidence>
<feature type="transmembrane region" description="Helical" evidence="2">
    <location>
        <begin position="256"/>
        <end position="279"/>
    </location>
</feature>
<feature type="transmembrane region" description="Helical" evidence="2">
    <location>
        <begin position="466"/>
        <end position="484"/>
    </location>
</feature>
<feature type="domain" description="DUF112" evidence="3">
    <location>
        <begin position="18"/>
        <end position="436"/>
    </location>
</feature>
<feature type="transmembrane region" description="Helical" evidence="2">
    <location>
        <begin position="59"/>
        <end position="80"/>
    </location>
</feature>
<organism evidence="4 5">
    <name type="scientific">Cryobacterium lyxosi</name>
    <dbReference type="NCBI Taxonomy" id="1259228"/>
    <lineage>
        <taxon>Bacteria</taxon>
        <taxon>Bacillati</taxon>
        <taxon>Actinomycetota</taxon>
        <taxon>Actinomycetes</taxon>
        <taxon>Micrococcales</taxon>
        <taxon>Microbacteriaceae</taxon>
        <taxon>Cryobacterium</taxon>
    </lineage>
</organism>
<feature type="transmembrane region" description="Helical" evidence="2">
    <location>
        <begin position="384"/>
        <end position="405"/>
    </location>
</feature>
<feature type="region of interest" description="Disordered" evidence="1">
    <location>
        <begin position="519"/>
        <end position="547"/>
    </location>
</feature>
<dbReference type="EMBL" id="SOGT01000015">
    <property type="protein sequence ID" value="TFD23994.1"/>
    <property type="molecule type" value="Genomic_DNA"/>
</dbReference>
<feature type="transmembrane region" description="Helical" evidence="2">
    <location>
        <begin position="352"/>
        <end position="372"/>
    </location>
</feature>
<dbReference type="AlphaFoldDB" id="A0A4R8ZAY8"/>
<protein>
    <submittedName>
        <fullName evidence="4">Tripartite tricarboxylate transporter permease</fullName>
    </submittedName>
</protein>
<feature type="transmembrane region" description="Helical" evidence="2">
    <location>
        <begin position="107"/>
        <end position="129"/>
    </location>
</feature>
<name>A0A4R8ZAY8_9MICO</name>
<keyword evidence="2" id="KW-0812">Transmembrane</keyword>
<dbReference type="OrthoDB" id="9781349at2"/>
<feature type="compositionally biased region" description="Basic and acidic residues" evidence="1">
    <location>
        <begin position="537"/>
        <end position="547"/>
    </location>
</feature>